<evidence type="ECO:0000313" key="1">
    <source>
        <dbReference type="EMBL" id="KAJ2933693.1"/>
    </source>
</evidence>
<dbReference type="Proteomes" id="UP001140091">
    <property type="component" value="Unassembled WGS sequence"/>
</dbReference>
<proteinExistence type="predicted"/>
<evidence type="ECO:0000313" key="2">
    <source>
        <dbReference type="Proteomes" id="UP001140091"/>
    </source>
</evidence>
<protein>
    <submittedName>
        <fullName evidence="1">Uncharacterized protein</fullName>
    </submittedName>
</protein>
<comment type="caution">
    <text evidence="1">The sequence shown here is derived from an EMBL/GenBank/DDBJ whole genome shotgun (WGS) entry which is preliminary data.</text>
</comment>
<dbReference type="AlphaFoldDB" id="A0A9W8JMP6"/>
<name>A0A9W8JMP6_9AGAR</name>
<gene>
    <name evidence="1" type="ORF">H1R20_g3417</name>
</gene>
<keyword evidence="2" id="KW-1185">Reference proteome</keyword>
<feature type="non-terminal residue" evidence="1">
    <location>
        <position position="241"/>
    </location>
</feature>
<reference evidence="1" key="1">
    <citation type="submission" date="2022-06" db="EMBL/GenBank/DDBJ databases">
        <title>Genome Sequence of Candolleomyces eurysporus.</title>
        <authorList>
            <person name="Buettner E."/>
        </authorList>
    </citation>
    <scope>NUCLEOTIDE SEQUENCE</scope>
    <source>
        <strain evidence="1">VTCC 930004</strain>
    </source>
</reference>
<dbReference type="OrthoDB" id="3543113at2759"/>
<accession>A0A9W8JMP6</accession>
<organism evidence="1 2">
    <name type="scientific">Candolleomyces eurysporus</name>
    <dbReference type="NCBI Taxonomy" id="2828524"/>
    <lineage>
        <taxon>Eukaryota</taxon>
        <taxon>Fungi</taxon>
        <taxon>Dikarya</taxon>
        <taxon>Basidiomycota</taxon>
        <taxon>Agaricomycotina</taxon>
        <taxon>Agaricomycetes</taxon>
        <taxon>Agaricomycetidae</taxon>
        <taxon>Agaricales</taxon>
        <taxon>Agaricineae</taxon>
        <taxon>Psathyrellaceae</taxon>
        <taxon>Candolleomyces</taxon>
    </lineage>
</organism>
<dbReference type="EMBL" id="JANBPK010000738">
    <property type="protein sequence ID" value="KAJ2933693.1"/>
    <property type="molecule type" value="Genomic_DNA"/>
</dbReference>
<sequence>MKSLTLIVQVNTVSDVYFKEALDTLETIQCLEKVEILNKEGSKVHLGADTVIPFLQRLNLSDFKLGVDRLKYEQQRVSQVPQPLIEAAVKRGGKTLHPARPLRLLALPEATEGSHCPTLDCLSHIAQSPNGIQMLVIGLQSIKASYWGSTAGGLLAVWKSRRPSESTLQFLAIKELRSPLSFTTQEYNNIAQLLDLMFPRLVSIKPYCGSHENEPYWKDHWWFIEHLRRMYQELRMYRPAH</sequence>